<reference evidence="1" key="2">
    <citation type="journal article" date="2021" name="BMC Microbiol.">
        <title>The diversity among the species Tetragenococcus halophilus including new isolates from a lupine seed fermentation.</title>
        <authorList>
            <person name="Link T."/>
            <person name="Vogel R.F."/>
            <person name="Ehrmann M.A."/>
        </authorList>
    </citation>
    <scope>NUCLEOTIDE SEQUENCE</scope>
    <source>
        <strain evidence="1">TMW 2.2257</strain>
    </source>
</reference>
<evidence type="ECO:0000313" key="1">
    <source>
        <dbReference type="EMBL" id="MCO8297972.1"/>
    </source>
</evidence>
<gene>
    <name evidence="1" type="ORF">HXW75_05740</name>
</gene>
<accession>A0AB35HQH1</accession>
<dbReference type="Proteomes" id="UP001057280">
    <property type="component" value="Unassembled WGS sequence"/>
</dbReference>
<dbReference type="InterPro" id="IPR014942">
    <property type="entry name" value="AbiEii"/>
</dbReference>
<name>A0AB35HQH1_TETHA</name>
<dbReference type="EMBL" id="JACACB010000012">
    <property type="protein sequence ID" value="MCO8297972.1"/>
    <property type="molecule type" value="Genomic_DNA"/>
</dbReference>
<organism evidence="1 2">
    <name type="scientific">Tetragenococcus halophilus</name>
    <name type="common">Pediococcus halophilus</name>
    <dbReference type="NCBI Taxonomy" id="51669"/>
    <lineage>
        <taxon>Bacteria</taxon>
        <taxon>Bacillati</taxon>
        <taxon>Bacillota</taxon>
        <taxon>Bacilli</taxon>
        <taxon>Lactobacillales</taxon>
        <taxon>Enterococcaceae</taxon>
        <taxon>Tetragenococcus</taxon>
    </lineage>
</organism>
<dbReference type="RefSeq" id="WP_103103421.1">
    <property type="nucleotide sequence ID" value="NZ_JACTUX010000072.1"/>
</dbReference>
<protein>
    <submittedName>
        <fullName evidence="1">Nucleotidyl transferase AbiEii/AbiGii toxin family protein</fullName>
    </submittedName>
</protein>
<sequence length="196" mass="23464">MFNEVFQDPAIDNIRFELVKIEEIRDEDFYPGYRVTVHYNLEGLTDNIKFDLTTGDSIIPEVQSYKHQSILLDKTIKFLAYPIEQVLSEKLHTIIERNVLTTRMRDFYDIYTLIKMQENVINFVSLKNSFENTMQRRKAVIQPNDYQKVIEVLSVDENVKKLWHLYQSNYSYAEDIAYKDTIQTIRYLMDRIQKVK</sequence>
<reference evidence="1" key="1">
    <citation type="submission" date="2020-06" db="EMBL/GenBank/DDBJ databases">
        <authorList>
            <person name="Link T."/>
            <person name="Ehrmann M."/>
        </authorList>
    </citation>
    <scope>NUCLEOTIDE SEQUENCE</scope>
    <source>
        <strain evidence="1">TMW 2.2257</strain>
    </source>
</reference>
<comment type="caution">
    <text evidence="1">The sequence shown here is derived from an EMBL/GenBank/DDBJ whole genome shotgun (WGS) entry which is preliminary data.</text>
</comment>
<dbReference type="AlphaFoldDB" id="A0AB35HQH1"/>
<proteinExistence type="predicted"/>
<dbReference type="GO" id="GO:0016740">
    <property type="term" value="F:transferase activity"/>
    <property type="evidence" value="ECO:0007669"/>
    <property type="project" value="UniProtKB-KW"/>
</dbReference>
<keyword evidence="1" id="KW-0808">Transferase</keyword>
<evidence type="ECO:0000313" key="2">
    <source>
        <dbReference type="Proteomes" id="UP001057280"/>
    </source>
</evidence>
<dbReference type="Pfam" id="PF08843">
    <property type="entry name" value="AbiEii"/>
    <property type="match status" value="1"/>
</dbReference>